<dbReference type="AlphaFoldDB" id="A0A177B0W6"/>
<dbReference type="EMBL" id="LWCA01000549">
    <property type="protein sequence ID" value="OAF67908.1"/>
    <property type="molecule type" value="Genomic_DNA"/>
</dbReference>
<comment type="caution">
    <text evidence="2">The sequence shown here is derived from an EMBL/GenBank/DDBJ whole genome shotgun (WGS) entry which is preliminary data.</text>
</comment>
<reference evidence="2 3" key="1">
    <citation type="submission" date="2016-04" db="EMBL/GenBank/DDBJ databases">
        <title>The genome of Intoshia linei affirms orthonectids as highly simplified spiralians.</title>
        <authorList>
            <person name="Mikhailov K.V."/>
            <person name="Slusarev G.S."/>
            <person name="Nikitin M.A."/>
            <person name="Logacheva M.D."/>
            <person name="Penin A."/>
            <person name="Aleoshin V."/>
            <person name="Panchin Y.V."/>
        </authorList>
    </citation>
    <scope>NUCLEOTIDE SEQUENCE [LARGE SCALE GENOMIC DNA]</scope>
    <source>
        <strain evidence="2">Intl2013</strain>
        <tissue evidence="2">Whole animal</tissue>
    </source>
</reference>
<accession>A0A177B0W6</accession>
<evidence type="ECO:0000313" key="3">
    <source>
        <dbReference type="Proteomes" id="UP000078046"/>
    </source>
</evidence>
<proteinExistence type="predicted"/>
<sequence length="265" mass="30360">MLPTLISICGIYVVLFGKIQEKFPIVKNIQPCIFTDLNVKINNCSKKSNKPTKIVSMITFTSKLFNTGNVTSFSTTVNITKKYTTNTTKTPITSADTNVNIRIKDLYYENNNFKSTKAVPEYPQIIMSISNGTYYRQKKRKTLLIFKIGVGLGIFCLVIVIILSFIFIYIKVYKRKKHDNYITTIFDHITQTPVDTNGTIKNINSFSKCNSDSSKFFKRSSSIPLKGDFRQNSLLESKKLSNNQNLRVQYNDNNLLNSQSNEWFL</sequence>
<feature type="transmembrane region" description="Helical" evidence="1">
    <location>
        <begin position="144"/>
        <end position="170"/>
    </location>
</feature>
<evidence type="ECO:0000313" key="2">
    <source>
        <dbReference type="EMBL" id="OAF67908.1"/>
    </source>
</evidence>
<keyword evidence="1" id="KW-0472">Membrane</keyword>
<name>A0A177B0W6_9BILA</name>
<dbReference type="Proteomes" id="UP000078046">
    <property type="component" value="Unassembled WGS sequence"/>
</dbReference>
<evidence type="ECO:0000256" key="1">
    <source>
        <dbReference type="SAM" id="Phobius"/>
    </source>
</evidence>
<organism evidence="2 3">
    <name type="scientific">Intoshia linei</name>
    <dbReference type="NCBI Taxonomy" id="1819745"/>
    <lineage>
        <taxon>Eukaryota</taxon>
        <taxon>Metazoa</taxon>
        <taxon>Spiralia</taxon>
        <taxon>Lophotrochozoa</taxon>
        <taxon>Mesozoa</taxon>
        <taxon>Orthonectida</taxon>
        <taxon>Rhopaluridae</taxon>
        <taxon>Intoshia</taxon>
    </lineage>
</organism>
<keyword evidence="3" id="KW-1185">Reference proteome</keyword>
<protein>
    <submittedName>
        <fullName evidence="2">Uncharacterized protein</fullName>
    </submittedName>
</protein>
<gene>
    <name evidence="2" type="ORF">A3Q56_04351</name>
</gene>
<keyword evidence="1" id="KW-1133">Transmembrane helix</keyword>
<keyword evidence="1" id="KW-0812">Transmembrane</keyword>